<organism evidence="2 3">
    <name type="scientific">Nocardia yunnanensis</name>
    <dbReference type="NCBI Taxonomy" id="2382165"/>
    <lineage>
        <taxon>Bacteria</taxon>
        <taxon>Bacillati</taxon>
        <taxon>Actinomycetota</taxon>
        <taxon>Actinomycetes</taxon>
        <taxon>Mycobacteriales</taxon>
        <taxon>Nocardiaceae</taxon>
        <taxon>Nocardia</taxon>
    </lineage>
</organism>
<dbReference type="InterPro" id="IPR022742">
    <property type="entry name" value="Hydrolase_4"/>
</dbReference>
<dbReference type="PANTHER" id="PTHR11614">
    <property type="entry name" value="PHOSPHOLIPASE-RELATED"/>
    <property type="match status" value="1"/>
</dbReference>
<gene>
    <name evidence="2" type="ORF">D7D52_31540</name>
</gene>
<name>A0A386ZPF1_9NOCA</name>
<dbReference type="OrthoDB" id="9801217at2"/>
<keyword evidence="3" id="KW-1185">Reference proteome</keyword>
<evidence type="ECO:0000313" key="3">
    <source>
        <dbReference type="Proteomes" id="UP000267164"/>
    </source>
</evidence>
<dbReference type="Proteomes" id="UP000267164">
    <property type="component" value="Chromosome"/>
</dbReference>
<dbReference type="AlphaFoldDB" id="A0A386ZPF1"/>
<evidence type="ECO:0000259" key="1">
    <source>
        <dbReference type="Pfam" id="PF12146"/>
    </source>
</evidence>
<evidence type="ECO:0000313" key="2">
    <source>
        <dbReference type="EMBL" id="AYF79541.1"/>
    </source>
</evidence>
<proteinExistence type="predicted"/>
<sequence length="414" mass="45635">MRTTSVFSIVAAFDTAFVDFLVFWGHPVAVRLPVVHLSLILPLSIPESRFEIPECERSLPNGQRCGAVYLGRVTSDTSSTTSPTTTWQPDVLGDDYQQLTIPLGPDPDGEGDVVATLVRYAPSDAPVATRAVLYVHGFTDYFFQEHLAQHLAAQGYTFYALDLRKCGRSQRSGQTPHFVSDLEFYDVELNRSLRVIREETGLDVLVMAHSTGGLVTSLWIDRLHAAGGARAQGITGLVLNSPWFDLQGPGYYRSIGTPLLEGLGRLRAFAKIPLGVSTAYGDSLHKSVSGEWDYNLDWKPLSGFAVHAGWLRAIRRGQFRLHKGLDIGAPALILRSKLTKFMRKYGPAADLADLVLDVKQIQRWAGCLGDRTNIVPIEGARHDVFLSAETPRTQAFAELDSWLRWLAAAPESDA</sequence>
<keyword evidence="2" id="KW-0378">Hydrolase</keyword>
<dbReference type="KEGG" id="nyu:D7D52_31540"/>
<dbReference type="InterPro" id="IPR029058">
    <property type="entry name" value="AB_hydrolase_fold"/>
</dbReference>
<feature type="domain" description="Serine aminopeptidase S33" evidence="1">
    <location>
        <begin position="130"/>
        <end position="267"/>
    </location>
</feature>
<dbReference type="InterPro" id="IPR051044">
    <property type="entry name" value="MAG_DAG_Lipase"/>
</dbReference>
<dbReference type="Gene3D" id="3.40.50.1820">
    <property type="entry name" value="alpha/beta hydrolase"/>
    <property type="match status" value="1"/>
</dbReference>
<reference evidence="2 3" key="1">
    <citation type="submission" date="2018-09" db="EMBL/GenBank/DDBJ databases">
        <title>Nocardia yunnanensis sp. nov., an actinomycete isolated from a soil sample.</title>
        <authorList>
            <person name="Zhang J."/>
        </authorList>
    </citation>
    <scope>NUCLEOTIDE SEQUENCE [LARGE SCALE GENOMIC DNA]</scope>
    <source>
        <strain evidence="2 3">CFHS0054</strain>
    </source>
</reference>
<dbReference type="Pfam" id="PF12146">
    <property type="entry name" value="Hydrolase_4"/>
    <property type="match status" value="1"/>
</dbReference>
<dbReference type="EMBL" id="CP032568">
    <property type="protein sequence ID" value="AYF79541.1"/>
    <property type="molecule type" value="Genomic_DNA"/>
</dbReference>
<dbReference type="GO" id="GO:0016787">
    <property type="term" value="F:hydrolase activity"/>
    <property type="evidence" value="ECO:0007669"/>
    <property type="project" value="UniProtKB-KW"/>
</dbReference>
<protein>
    <submittedName>
        <fullName evidence="2">Alpha/beta hydrolase</fullName>
    </submittedName>
</protein>
<accession>A0A386ZPF1</accession>
<dbReference type="SUPFAM" id="SSF53474">
    <property type="entry name" value="alpha/beta-Hydrolases"/>
    <property type="match status" value="1"/>
</dbReference>